<feature type="non-terminal residue" evidence="1">
    <location>
        <position position="1"/>
    </location>
</feature>
<organism evidence="1 2">
    <name type="scientific">Leptidea sinapis</name>
    <dbReference type="NCBI Taxonomy" id="189913"/>
    <lineage>
        <taxon>Eukaryota</taxon>
        <taxon>Metazoa</taxon>
        <taxon>Ecdysozoa</taxon>
        <taxon>Arthropoda</taxon>
        <taxon>Hexapoda</taxon>
        <taxon>Insecta</taxon>
        <taxon>Pterygota</taxon>
        <taxon>Neoptera</taxon>
        <taxon>Endopterygota</taxon>
        <taxon>Lepidoptera</taxon>
        <taxon>Glossata</taxon>
        <taxon>Ditrysia</taxon>
        <taxon>Papilionoidea</taxon>
        <taxon>Pieridae</taxon>
        <taxon>Dismorphiinae</taxon>
        <taxon>Leptidea</taxon>
    </lineage>
</organism>
<proteinExistence type="predicted"/>
<evidence type="ECO:0000313" key="1">
    <source>
        <dbReference type="EMBL" id="VVD01139.1"/>
    </source>
</evidence>
<dbReference type="EMBL" id="FZQP02005199">
    <property type="protein sequence ID" value="VVD01139.1"/>
    <property type="molecule type" value="Genomic_DNA"/>
</dbReference>
<protein>
    <submittedName>
        <fullName evidence="1">Uncharacterized protein</fullName>
    </submittedName>
</protein>
<sequence length="248" mass="28618">FYDFSIDEPLARNLCIPHYRSPFSISTISISPRRLIVQYTSIYYNQQQLPAKAFVLPTNESKHGIDDIGFIIVHKEFKGTWYTIGLYDEERPDDRFRWFVTMNFTETYKVIGYASESFLKELRNATTEYFLAELPIQFDVNLCKSTYSMVGFRVPCFHACNLFEFLDEDPKCEKTLAVEGAAVINVDTNKLFGVATWGASYKLDFLPIGFSVANSENFFSDLECAKKIKNDVNENVSKGFYQKLCDEK</sequence>
<accession>A0A5E4QTV5</accession>
<evidence type="ECO:0000313" key="2">
    <source>
        <dbReference type="Proteomes" id="UP000324832"/>
    </source>
</evidence>
<name>A0A5E4QTV5_9NEOP</name>
<dbReference type="AlphaFoldDB" id="A0A5E4QTV5"/>
<keyword evidence="2" id="KW-1185">Reference proteome</keyword>
<reference evidence="1 2" key="1">
    <citation type="submission" date="2017-07" db="EMBL/GenBank/DDBJ databases">
        <authorList>
            <person name="Talla V."/>
            <person name="Backstrom N."/>
        </authorList>
    </citation>
    <scope>NUCLEOTIDE SEQUENCE [LARGE SCALE GENOMIC DNA]</scope>
</reference>
<gene>
    <name evidence="1" type="ORF">LSINAPIS_LOCUS11626</name>
</gene>
<dbReference type="Proteomes" id="UP000324832">
    <property type="component" value="Unassembled WGS sequence"/>
</dbReference>